<dbReference type="InterPro" id="IPR036388">
    <property type="entry name" value="WH-like_DNA-bd_sf"/>
</dbReference>
<sequence>MRAMVERQVPDHGSGCPGEADLRLLDQWNTLQSGFRRLTDELLADVDRQAGIAPSEFQVLWYLLTSTTEQSAPMNQLAATLNFTTAGTTKVADRLSEAGLITRQPSPTDRRVVLAALTEKGQEVAMAAALALAAALRERVVAPMGPDAFAALADRMRELDPNPPRPCR</sequence>
<dbReference type="InterPro" id="IPR039422">
    <property type="entry name" value="MarR/SlyA-like"/>
</dbReference>
<reference evidence="2" key="1">
    <citation type="submission" date="2020-11" db="EMBL/GenBank/DDBJ databases">
        <title>Isolation and identification of active actinomycetes.</title>
        <authorList>
            <person name="Yu B."/>
        </authorList>
    </citation>
    <scope>NUCLEOTIDE SEQUENCE</scope>
    <source>
        <strain evidence="2">NEAU-YB345</strain>
    </source>
</reference>
<name>A0A931B5Z1_9ACTN</name>
<evidence type="ECO:0000259" key="1">
    <source>
        <dbReference type="PROSITE" id="PS50995"/>
    </source>
</evidence>
<dbReference type="PRINTS" id="PR00598">
    <property type="entry name" value="HTHMARR"/>
</dbReference>
<organism evidence="2 3">
    <name type="scientific">Streptacidiphilus fuscans</name>
    <dbReference type="NCBI Taxonomy" id="2789292"/>
    <lineage>
        <taxon>Bacteria</taxon>
        <taxon>Bacillati</taxon>
        <taxon>Actinomycetota</taxon>
        <taxon>Actinomycetes</taxon>
        <taxon>Kitasatosporales</taxon>
        <taxon>Streptomycetaceae</taxon>
        <taxon>Streptacidiphilus</taxon>
    </lineage>
</organism>
<dbReference type="InterPro" id="IPR000835">
    <property type="entry name" value="HTH_MarR-typ"/>
</dbReference>
<dbReference type="Gene3D" id="1.10.10.10">
    <property type="entry name" value="Winged helix-like DNA-binding domain superfamily/Winged helix DNA-binding domain"/>
    <property type="match status" value="1"/>
</dbReference>
<gene>
    <name evidence="2" type="ORF">I2501_23740</name>
</gene>
<dbReference type="PROSITE" id="PS50995">
    <property type="entry name" value="HTH_MARR_2"/>
    <property type="match status" value="1"/>
</dbReference>
<dbReference type="GO" id="GO:0006950">
    <property type="term" value="P:response to stress"/>
    <property type="evidence" value="ECO:0007669"/>
    <property type="project" value="TreeGrafter"/>
</dbReference>
<proteinExistence type="predicted"/>
<dbReference type="Proteomes" id="UP000657385">
    <property type="component" value="Unassembled WGS sequence"/>
</dbReference>
<dbReference type="AlphaFoldDB" id="A0A931B5Z1"/>
<evidence type="ECO:0000313" key="3">
    <source>
        <dbReference type="Proteomes" id="UP000657385"/>
    </source>
</evidence>
<dbReference type="SUPFAM" id="SSF46785">
    <property type="entry name" value="Winged helix' DNA-binding domain"/>
    <property type="match status" value="1"/>
</dbReference>
<dbReference type="SMART" id="SM00347">
    <property type="entry name" value="HTH_MARR"/>
    <property type="match status" value="1"/>
</dbReference>
<dbReference type="Pfam" id="PF12802">
    <property type="entry name" value="MarR_2"/>
    <property type="match status" value="1"/>
</dbReference>
<dbReference type="EMBL" id="JADPRT010000010">
    <property type="protein sequence ID" value="MBF9071034.1"/>
    <property type="molecule type" value="Genomic_DNA"/>
</dbReference>
<evidence type="ECO:0000313" key="2">
    <source>
        <dbReference type="EMBL" id="MBF9071034.1"/>
    </source>
</evidence>
<dbReference type="GO" id="GO:0003700">
    <property type="term" value="F:DNA-binding transcription factor activity"/>
    <property type="evidence" value="ECO:0007669"/>
    <property type="project" value="InterPro"/>
</dbReference>
<dbReference type="InterPro" id="IPR036390">
    <property type="entry name" value="WH_DNA-bd_sf"/>
</dbReference>
<accession>A0A931B5Z1</accession>
<protein>
    <submittedName>
        <fullName evidence="2">MarR family transcriptional regulator</fullName>
    </submittedName>
</protein>
<comment type="caution">
    <text evidence="2">The sequence shown here is derived from an EMBL/GenBank/DDBJ whole genome shotgun (WGS) entry which is preliminary data.</text>
</comment>
<dbReference type="PANTHER" id="PTHR33164:SF43">
    <property type="entry name" value="HTH-TYPE TRANSCRIPTIONAL REPRESSOR YETL"/>
    <property type="match status" value="1"/>
</dbReference>
<feature type="domain" description="HTH marR-type" evidence="1">
    <location>
        <begin position="28"/>
        <end position="161"/>
    </location>
</feature>
<keyword evidence="3" id="KW-1185">Reference proteome</keyword>
<dbReference type="PANTHER" id="PTHR33164">
    <property type="entry name" value="TRANSCRIPTIONAL REGULATOR, MARR FAMILY"/>
    <property type="match status" value="1"/>
</dbReference>